<dbReference type="InterPro" id="IPR057666">
    <property type="entry name" value="DrpA_SLOG"/>
</dbReference>
<dbReference type="Pfam" id="PF17782">
    <property type="entry name" value="WHD_DprA"/>
    <property type="match status" value="1"/>
</dbReference>
<dbReference type="SUPFAM" id="SSF102405">
    <property type="entry name" value="MCP/YpsA-like"/>
    <property type="match status" value="1"/>
</dbReference>
<protein>
    <submittedName>
        <fullName evidence="4">DNA protecting protein DprA</fullName>
    </submittedName>
</protein>
<dbReference type="InterPro" id="IPR036388">
    <property type="entry name" value="WH-like_DNA-bd_sf"/>
</dbReference>
<dbReference type="OrthoDB" id="9785707at2"/>
<dbReference type="PANTHER" id="PTHR43022:SF1">
    <property type="entry name" value="PROTEIN SMF"/>
    <property type="match status" value="1"/>
</dbReference>
<dbReference type="Gene3D" id="1.10.10.10">
    <property type="entry name" value="Winged helix-like DNA-binding domain superfamily/Winged helix DNA-binding domain"/>
    <property type="match status" value="1"/>
</dbReference>
<dbReference type="InterPro" id="IPR010994">
    <property type="entry name" value="RuvA_2-like"/>
</dbReference>
<sequence>MTHANVYEVAIGLVPGIGNQLTRQLVSYCGDPEQVFREKKGKLLKIPGIGENIAQSIIQSDIFSKAEKQVEMAIKTGTKILFYTNHDYPERLKTISDAPTLIYYKGQGPVNFPKTVGIVGTRNATGYGKEMTEKIISELKSQNIQIISGLAYGIDSYAHKSALDNGLSTIGVMATGVNIVYPAVHKEMANRMQTSGGILSEYPFDTKPEPGYFPARNRIIAGLSDIVIVVEASNSGGALITAELANGYNREVMAVPGNINNKYSVGCNNLIKSHKAQIYSKTSDIIELMNWDLSVLTKPKNKTREIPEGLTNDEKKIFELLISNGETHIDELCWKSQIPVSKMASLLLNLEFNNQIKSLPGKKYKLV</sequence>
<proteinExistence type="inferred from homology"/>
<dbReference type="AlphaFoldDB" id="A0A098LFX3"/>
<comment type="caution">
    <text evidence="4">The sequence shown here is derived from an EMBL/GenBank/DDBJ whole genome shotgun (WGS) entry which is preliminary data.</text>
</comment>
<comment type="similarity">
    <text evidence="1">Belongs to the DprA/Smf family.</text>
</comment>
<dbReference type="NCBIfam" id="TIGR00732">
    <property type="entry name" value="dprA"/>
    <property type="match status" value="1"/>
</dbReference>
<evidence type="ECO:0000313" key="4">
    <source>
        <dbReference type="EMBL" id="GAL84998.1"/>
    </source>
</evidence>
<feature type="domain" description="DprA winged helix" evidence="3">
    <location>
        <begin position="307"/>
        <end position="362"/>
    </location>
</feature>
<evidence type="ECO:0000259" key="3">
    <source>
        <dbReference type="Pfam" id="PF17782"/>
    </source>
</evidence>
<evidence type="ECO:0000313" key="5">
    <source>
        <dbReference type="Proteomes" id="UP000030185"/>
    </source>
</evidence>
<dbReference type="EMBL" id="BBLT01000004">
    <property type="protein sequence ID" value="GAL84998.1"/>
    <property type="molecule type" value="Genomic_DNA"/>
</dbReference>
<dbReference type="GO" id="GO:0009294">
    <property type="term" value="P:DNA-mediated transformation"/>
    <property type="evidence" value="ECO:0007669"/>
    <property type="project" value="InterPro"/>
</dbReference>
<dbReference type="InterPro" id="IPR003488">
    <property type="entry name" value="DprA"/>
</dbReference>
<dbReference type="Proteomes" id="UP000030185">
    <property type="component" value="Unassembled WGS sequence"/>
</dbReference>
<organism evidence="4 5">
    <name type="scientific">Sporocytophaga myxococcoides</name>
    <dbReference type="NCBI Taxonomy" id="153721"/>
    <lineage>
        <taxon>Bacteria</taxon>
        <taxon>Pseudomonadati</taxon>
        <taxon>Bacteroidota</taxon>
        <taxon>Cytophagia</taxon>
        <taxon>Cytophagales</taxon>
        <taxon>Cytophagaceae</taxon>
        <taxon>Sporocytophaga</taxon>
    </lineage>
</organism>
<dbReference type="STRING" id="153721.MYP_2226"/>
<dbReference type="Pfam" id="PF02481">
    <property type="entry name" value="DNA_processg_A"/>
    <property type="match status" value="1"/>
</dbReference>
<evidence type="ECO:0000256" key="1">
    <source>
        <dbReference type="ARBA" id="ARBA00006525"/>
    </source>
</evidence>
<dbReference type="SUPFAM" id="SSF47781">
    <property type="entry name" value="RuvA domain 2-like"/>
    <property type="match status" value="1"/>
</dbReference>
<reference evidence="4 5" key="1">
    <citation type="submission" date="2014-09" db="EMBL/GenBank/DDBJ databases">
        <title>Sporocytophaga myxococcoides PG-01 genome sequencing.</title>
        <authorList>
            <person name="Liu L."/>
            <person name="Gao P.J."/>
            <person name="Chen G.J."/>
            <person name="Wang L.S."/>
        </authorList>
    </citation>
    <scope>NUCLEOTIDE SEQUENCE [LARGE SCALE GENOMIC DNA]</scope>
    <source>
        <strain evidence="4 5">PG-01</strain>
    </source>
</reference>
<accession>A0A098LFX3</accession>
<name>A0A098LFX3_9BACT</name>
<gene>
    <name evidence="4" type="ORF">MYP_2226</name>
</gene>
<dbReference type="RefSeq" id="WP_045462905.1">
    <property type="nucleotide sequence ID" value="NZ_BBLT01000004.1"/>
</dbReference>
<dbReference type="Pfam" id="PF14520">
    <property type="entry name" value="HHH_5"/>
    <property type="match status" value="1"/>
</dbReference>
<dbReference type="InterPro" id="IPR041614">
    <property type="entry name" value="DprA_WH"/>
</dbReference>
<dbReference type="eggNOG" id="COG0758">
    <property type="taxonomic scope" value="Bacteria"/>
</dbReference>
<evidence type="ECO:0000259" key="2">
    <source>
        <dbReference type="Pfam" id="PF02481"/>
    </source>
</evidence>
<dbReference type="PANTHER" id="PTHR43022">
    <property type="entry name" value="PROTEIN SMF"/>
    <property type="match status" value="1"/>
</dbReference>
<keyword evidence="5" id="KW-1185">Reference proteome</keyword>
<dbReference type="Gene3D" id="3.40.50.450">
    <property type="match status" value="1"/>
</dbReference>
<feature type="domain" description="Smf/DprA SLOG" evidence="2">
    <location>
        <begin position="79"/>
        <end position="289"/>
    </location>
</feature>